<protein>
    <submittedName>
        <fullName evidence="2">Hypothetical_protein</fullName>
    </submittedName>
</protein>
<organism evidence="2 3">
    <name type="scientific">Hexamita inflata</name>
    <dbReference type="NCBI Taxonomy" id="28002"/>
    <lineage>
        <taxon>Eukaryota</taxon>
        <taxon>Metamonada</taxon>
        <taxon>Diplomonadida</taxon>
        <taxon>Hexamitidae</taxon>
        <taxon>Hexamitinae</taxon>
        <taxon>Hexamita</taxon>
    </lineage>
</organism>
<reference evidence="2 3" key="1">
    <citation type="submission" date="2024-07" db="EMBL/GenBank/DDBJ databases">
        <authorList>
            <person name="Akdeniz Z."/>
        </authorList>
    </citation>
    <scope>NUCLEOTIDE SEQUENCE [LARGE SCALE GENOMIC DNA]</scope>
</reference>
<evidence type="ECO:0000313" key="2">
    <source>
        <dbReference type="EMBL" id="CAL5992209.1"/>
    </source>
</evidence>
<accession>A0ABP1HDZ3</accession>
<evidence type="ECO:0000256" key="1">
    <source>
        <dbReference type="SAM" id="MobiDB-lite"/>
    </source>
</evidence>
<dbReference type="Proteomes" id="UP001642409">
    <property type="component" value="Unassembled WGS sequence"/>
</dbReference>
<proteinExistence type="predicted"/>
<sequence length="117" mass="13946">MESVYEEIGNLLGVYKANCTAIMYKKKVIRRDEINDHEDVIPGNQNNRFAALASDDIRIPKKIHTQQLMNTQLTQQGRRRNQMYKRRFRKSQKRQNRNGRSLRNKSQNESRIYLPSH</sequence>
<feature type="compositionally biased region" description="Low complexity" evidence="1">
    <location>
        <begin position="65"/>
        <end position="76"/>
    </location>
</feature>
<feature type="region of interest" description="Disordered" evidence="1">
    <location>
        <begin position="65"/>
        <end position="117"/>
    </location>
</feature>
<name>A0ABP1HDZ3_9EUKA</name>
<dbReference type="EMBL" id="CAXDID020000028">
    <property type="protein sequence ID" value="CAL5992209.1"/>
    <property type="molecule type" value="Genomic_DNA"/>
</dbReference>
<keyword evidence="3" id="KW-1185">Reference proteome</keyword>
<feature type="compositionally biased region" description="Basic residues" evidence="1">
    <location>
        <begin position="77"/>
        <end position="103"/>
    </location>
</feature>
<comment type="caution">
    <text evidence="2">The sequence shown here is derived from an EMBL/GenBank/DDBJ whole genome shotgun (WGS) entry which is preliminary data.</text>
</comment>
<evidence type="ECO:0000313" key="3">
    <source>
        <dbReference type="Proteomes" id="UP001642409"/>
    </source>
</evidence>
<gene>
    <name evidence="2" type="ORF">HINF_LOCUS12471</name>
</gene>